<reference evidence="2 3" key="1">
    <citation type="submission" date="2015-11" db="EMBL/GenBank/DDBJ databases">
        <title>Draft Genome Sequence of the Strain BR 10423 (Rhizobium sp.) isolated from nodules of Mimosa pudica.</title>
        <authorList>
            <person name="Barauna A.C."/>
            <person name="Zilli J.E."/>
            <person name="Simoes-Araujo J.L."/>
            <person name="Reis V.M."/>
            <person name="James E.K."/>
            <person name="Reis F.B.Jr."/>
            <person name="Rouws L.F."/>
            <person name="Passos S.R."/>
            <person name="Gois S.R."/>
        </authorList>
    </citation>
    <scope>NUCLEOTIDE SEQUENCE [LARGE SCALE GENOMIC DNA]</scope>
    <source>
        <strain evidence="2 3">BR10423</strain>
    </source>
</reference>
<keyword evidence="3" id="KW-1185">Reference proteome</keyword>
<dbReference type="EMBL" id="LNCD01000021">
    <property type="protein sequence ID" value="KWV58473.1"/>
    <property type="molecule type" value="Genomic_DNA"/>
</dbReference>
<feature type="region of interest" description="Disordered" evidence="1">
    <location>
        <begin position="1"/>
        <end position="42"/>
    </location>
</feature>
<proteinExistence type="predicted"/>
<evidence type="ECO:0000313" key="3">
    <source>
        <dbReference type="Proteomes" id="UP000068164"/>
    </source>
</evidence>
<evidence type="ECO:0000256" key="1">
    <source>
        <dbReference type="SAM" id="MobiDB-lite"/>
    </source>
</evidence>
<gene>
    <name evidence="2" type="ORF">AS026_30240</name>
</gene>
<dbReference type="Proteomes" id="UP000068164">
    <property type="component" value="Unassembled WGS sequence"/>
</dbReference>
<dbReference type="AlphaFoldDB" id="A0A109K0K3"/>
<organism evidence="2 3">
    <name type="scientific">Rhizobium altiplani</name>
    <dbReference type="NCBI Taxonomy" id="1864509"/>
    <lineage>
        <taxon>Bacteria</taxon>
        <taxon>Pseudomonadati</taxon>
        <taxon>Pseudomonadota</taxon>
        <taxon>Alphaproteobacteria</taxon>
        <taxon>Hyphomicrobiales</taxon>
        <taxon>Rhizobiaceae</taxon>
        <taxon>Rhizobium/Agrobacterium group</taxon>
        <taxon>Rhizobium</taxon>
    </lineage>
</organism>
<accession>A0A109K0K3</accession>
<protein>
    <submittedName>
        <fullName evidence="2">Uncharacterized protein</fullName>
    </submittedName>
</protein>
<name>A0A109K0K3_9HYPH</name>
<evidence type="ECO:0000313" key="2">
    <source>
        <dbReference type="EMBL" id="KWV58473.1"/>
    </source>
</evidence>
<comment type="caution">
    <text evidence="2">The sequence shown here is derived from an EMBL/GenBank/DDBJ whole genome shotgun (WGS) entry which is preliminary data.</text>
</comment>
<sequence length="125" mass="13410">MHGSGLKNAFERSFSPETKADPLSNRSGAKDAVEPGLTGKSWSDRTAINQSMYADGLFLCDDVAARIRDQALEEAARIADQVAAGRDNMFHGIAVLGALIAEGIRSQKQCSRSDVLRLSSQSIDV</sequence>